<evidence type="ECO:0000259" key="3">
    <source>
        <dbReference type="PROSITE" id="PS50041"/>
    </source>
</evidence>
<evidence type="ECO:0000256" key="1">
    <source>
        <dbReference type="ARBA" id="ARBA00023157"/>
    </source>
</evidence>
<keyword evidence="2" id="KW-0732">Signal</keyword>
<accession>A0A6J1NUI8</accession>
<dbReference type="InterPro" id="IPR018378">
    <property type="entry name" value="C-type_lectin_CS"/>
</dbReference>
<dbReference type="PROSITE" id="PS00615">
    <property type="entry name" value="C_TYPE_LECTIN_1"/>
    <property type="match status" value="2"/>
</dbReference>
<feature type="domain" description="C-type lectin" evidence="3">
    <location>
        <begin position="507"/>
        <end position="630"/>
    </location>
</feature>
<feature type="chain" id="PRO_5046963927" evidence="2">
    <location>
        <begin position="21"/>
        <end position="639"/>
    </location>
</feature>
<organism evidence="4 5">
    <name type="scientific">Bicyclus anynana</name>
    <name type="common">Squinting bush brown butterfly</name>
    <dbReference type="NCBI Taxonomy" id="110368"/>
    <lineage>
        <taxon>Eukaryota</taxon>
        <taxon>Metazoa</taxon>
        <taxon>Ecdysozoa</taxon>
        <taxon>Arthropoda</taxon>
        <taxon>Hexapoda</taxon>
        <taxon>Insecta</taxon>
        <taxon>Pterygota</taxon>
        <taxon>Neoptera</taxon>
        <taxon>Endopterygota</taxon>
        <taxon>Lepidoptera</taxon>
        <taxon>Glossata</taxon>
        <taxon>Ditrysia</taxon>
        <taxon>Papilionoidea</taxon>
        <taxon>Nymphalidae</taxon>
        <taxon>Satyrinae</taxon>
        <taxon>Satyrini</taxon>
        <taxon>Mycalesina</taxon>
        <taxon>Bicyclus</taxon>
    </lineage>
</organism>
<dbReference type="KEGG" id="bany:112055469"/>
<dbReference type="InterPro" id="IPR016187">
    <property type="entry name" value="CTDL_fold"/>
</dbReference>
<dbReference type="AlphaFoldDB" id="A0A6J1NUI8"/>
<dbReference type="Proteomes" id="UP001652582">
    <property type="component" value="Chromosome 11"/>
</dbReference>
<keyword evidence="1" id="KW-1015">Disulfide bond</keyword>
<dbReference type="InterPro" id="IPR016186">
    <property type="entry name" value="C-type_lectin-like/link_sf"/>
</dbReference>
<feature type="domain" description="C-type lectin" evidence="3">
    <location>
        <begin position="174"/>
        <end position="296"/>
    </location>
</feature>
<dbReference type="CDD" id="cd00037">
    <property type="entry name" value="CLECT"/>
    <property type="match status" value="2"/>
</dbReference>
<dbReference type="OrthoDB" id="7357196at2759"/>
<reference evidence="5" key="1">
    <citation type="submission" date="2025-08" db="UniProtKB">
        <authorList>
            <consortium name="RefSeq"/>
        </authorList>
    </citation>
    <scope>IDENTIFICATION</scope>
</reference>
<keyword evidence="4" id="KW-1185">Reference proteome</keyword>
<dbReference type="PANTHER" id="PTHR22803">
    <property type="entry name" value="MANNOSE, PHOSPHOLIPASE, LECTIN RECEPTOR RELATED"/>
    <property type="match status" value="1"/>
</dbReference>
<feature type="domain" description="C-type lectin" evidence="3">
    <location>
        <begin position="378"/>
        <end position="483"/>
    </location>
</feature>
<feature type="domain" description="C-type lectin" evidence="3">
    <location>
        <begin position="45"/>
        <end position="150"/>
    </location>
</feature>
<evidence type="ECO:0000256" key="2">
    <source>
        <dbReference type="SAM" id="SignalP"/>
    </source>
</evidence>
<dbReference type="InterPro" id="IPR001304">
    <property type="entry name" value="C-type_lectin-like"/>
</dbReference>
<proteinExistence type="predicted"/>
<feature type="signal peptide" evidence="2">
    <location>
        <begin position="1"/>
        <end position="20"/>
    </location>
</feature>
<evidence type="ECO:0000313" key="5">
    <source>
        <dbReference type="RefSeq" id="XP_023951365.2"/>
    </source>
</evidence>
<dbReference type="RefSeq" id="XP_023951365.2">
    <property type="nucleotide sequence ID" value="XM_024095597.2"/>
</dbReference>
<protein>
    <submittedName>
        <fullName evidence="5">C-type mannose receptor 2</fullName>
    </submittedName>
</protein>
<evidence type="ECO:0000313" key="4">
    <source>
        <dbReference type="Proteomes" id="UP001652582"/>
    </source>
</evidence>
<name>A0A6J1NUI8_BICAN</name>
<dbReference type="PROSITE" id="PS50041">
    <property type="entry name" value="C_TYPE_LECTIN_2"/>
    <property type="match status" value="4"/>
</dbReference>
<gene>
    <name evidence="5" type="primary">LOC112055469</name>
</gene>
<dbReference type="SUPFAM" id="SSF56436">
    <property type="entry name" value="C-type lectin-like"/>
    <property type="match status" value="4"/>
</dbReference>
<sequence>MFTKILYLILLLACCGAIECKNFRSDYKYHNTVDAWLKFHAVPGTWREAQQRCFLEGAILASPVNAVWQAAIIAQINDTTSDCAGIYTGIHSIFSKGYFHSIEGVPLARMSLQWMSGEPDNFGNSEDCIAYSGGRIADVNCSEVLPFVCSKKITDNTSVMPCGTIDKKYEYVPDTGSCYKYHNNTATWPEAYKVCAAEGAYLAIINSKNETNTLIEILKKQGPKSANDYMLIGMYEWYEDGVWRTIHGQTLEEAGYAEWNEGQPDNNRPLQACGGMYANGKLDDYFCDRPYTFVCEKDPGNLQDIQFIGFTREIGNDNNKIPRFVHSTESFAQLDMFTKTLYLLVACCGAIECKNFRSDYKYHNTVDAWLKFHAVPGTWREAQQRCFLEGATLASPVNAAWQAAITAETNNSTSDCAGIYTGIHSIFSKGYFHSVEGVPLARMSLQWMSGEPDNFGNSEDCIAYSGGRIADVNCSEVLPFVCSKKITDNTSVMPCGTIDKKYEFVASTGSCYKFHSNHVTWAEAYKVCAAEGAYLAVINNKEEANRLAELHRKHYPKSVAHYVTLIGMYDWYKDGIWRTIQGQTLEAAGYAEWERTQPDNAGPGQACGAMFPNGKLDDFWCNRDTKFLCEKDPDNLQDF</sequence>
<dbReference type="SMART" id="SM00034">
    <property type="entry name" value="CLECT"/>
    <property type="match status" value="4"/>
</dbReference>
<dbReference type="Pfam" id="PF00059">
    <property type="entry name" value="Lectin_C"/>
    <property type="match status" value="4"/>
</dbReference>
<dbReference type="InterPro" id="IPR050111">
    <property type="entry name" value="C-type_lectin/snaclec_domain"/>
</dbReference>
<dbReference type="Gene3D" id="3.10.100.10">
    <property type="entry name" value="Mannose-Binding Protein A, subunit A"/>
    <property type="match status" value="4"/>
</dbReference>
<keyword evidence="5" id="KW-0675">Receptor</keyword>
<dbReference type="GeneID" id="112055469"/>